<dbReference type="Pfam" id="PF02586">
    <property type="entry name" value="SRAP"/>
    <property type="match status" value="1"/>
</dbReference>
<protein>
    <recommendedName>
        <fullName evidence="8">Abasic site processing protein</fullName>
        <ecNumber evidence="8">3.4.-.-</ecNumber>
    </recommendedName>
</protein>
<dbReference type="PANTHER" id="PTHR13604:SF0">
    <property type="entry name" value="ABASIC SITE PROCESSING PROTEIN HMCES"/>
    <property type="match status" value="1"/>
</dbReference>
<evidence type="ECO:0000256" key="2">
    <source>
        <dbReference type="ARBA" id="ARBA00022670"/>
    </source>
</evidence>
<organism evidence="9 10">
    <name type="scientific">Sphingomonas naasensis</name>
    <dbReference type="NCBI Taxonomy" id="1344951"/>
    <lineage>
        <taxon>Bacteria</taxon>
        <taxon>Pseudomonadati</taxon>
        <taxon>Pseudomonadota</taxon>
        <taxon>Alphaproteobacteria</taxon>
        <taxon>Sphingomonadales</taxon>
        <taxon>Sphingomonadaceae</taxon>
        <taxon>Sphingomonas</taxon>
    </lineage>
</organism>
<accession>A0A4S1W606</accession>
<evidence type="ECO:0000256" key="3">
    <source>
        <dbReference type="ARBA" id="ARBA00022763"/>
    </source>
</evidence>
<evidence type="ECO:0000256" key="6">
    <source>
        <dbReference type="ARBA" id="ARBA00023125"/>
    </source>
</evidence>
<keyword evidence="4 8" id="KW-0378">Hydrolase</keyword>
<dbReference type="Gene3D" id="3.90.1680.10">
    <property type="entry name" value="SOS response associated peptidase-like"/>
    <property type="match status" value="1"/>
</dbReference>
<keyword evidence="3" id="KW-0227">DNA damage</keyword>
<gene>
    <name evidence="9" type="ORF">E5A74_18865</name>
</gene>
<evidence type="ECO:0000256" key="4">
    <source>
        <dbReference type="ARBA" id="ARBA00022801"/>
    </source>
</evidence>
<dbReference type="Proteomes" id="UP000309848">
    <property type="component" value="Unassembled WGS sequence"/>
</dbReference>
<sequence length="214" mass="23927">MCNLYTVRKSAAEVAAHFGVANPVLSNAGEEVYPGCPGVVVREVGGKPLMQSMVWGFPLRLKTMSPTAKPKPVNNIADLRKGMWIGLARKPEWRCLIPVTAFAEAEGPKGSKTRTWFSVKDEPVFAWAGLWRESAEWGPVYSGVMTECNEAIRPVHDRMPVLLHRGEYDRWLHGSFDDVVAFQERCFPDALIQMDRTSELWVKRKAEASAPALL</sequence>
<keyword evidence="2 8" id="KW-0645">Protease</keyword>
<evidence type="ECO:0000256" key="1">
    <source>
        <dbReference type="ARBA" id="ARBA00008136"/>
    </source>
</evidence>
<dbReference type="EMBL" id="SRXU01000010">
    <property type="protein sequence ID" value="TGX38284.1"/>
    <property type="molecule type" value="Genomic_DNA"/>
</dbReference>
<proteinExistence type="inferred from homology"/>
<comment type="caution">
    <text evidence="9">The sequence shown here is derived from an EMBL/GenBank/DDBJ whole genome shotgun (WGS) entry which is preliminary data.</text>
</comment>
<keyword evidence="10" id="KW-1185">Reference proteome</keyword>
<dbReference type="GO" id="GO:0008233">
    <property type="term" value="F:peptidase activity"/>
    <property type="evidence" value="ECO:0007669"/>
    <property type="project" value="UniProtKB-KW"/>
</dbReference>
<dbReference type="PANTHER" id="PTHR13604">
    <property type="entry name" value="DC12-RELATED"/>
    <property type="match status" value="1"/>
</dbReference>
<dbReference type="InterPro" id="IPR003738">
    <property type="entry name" value="SRAP"/>
</dbReference>
<dbReference type="GO" id="GO:0106300">
    <property type="term" value="P:protein-DNA covalent cross-linking repair"/>
    <property type="evidence" value="ECO:0007669"/>
    <property type="project" value="InterPro"/>
</dbReference>
<evidence type="ECO:0000256" key="8">
    <source>
        <dbReference type="RuleBase" id="RU364100"/>
    </source>
</evidence>
<dbReference type="InterPro" id="IPR036590">
    <property type="entry name" value="SRAP-like"/>
</dbReference>
<keyword evidence="6" id="KW-0238">DNA-binding</keyword>
<keyword evidence="5" id="KW-0190">Covalent protein-DNA linkage</keyword>
<evidence type="ECO:0000256" key="5">
    <source>
        <dbReference type="ARBA" id="ARBA00023124"/>
    </source>
</evidence>
<evidence type="ECO:0000256" key="7">
    <source>
        <dbReference type="ARBA" id="ARBA00023239"/>
    </source>
</evidence>
<reference evidence="9 10" key="1">
    <citation type="submission" date="2019-04" db="EMBL/GenBank/DDBJ databases">
        <title>Sphingomonas psychrotolerans sp. nov., isolated from soil in the Tianshan Mountains, Xinjiang, China.</title>
        <authorList>
            <person name="Luo Y."/>
            <person name="Sheng H."/>
        </authorList>
    </citation>
    <scope>NUCLEOTIDE SEQUENCE [LARGE SCALE GENOMIC DNA]</scope>
    <source>
        <strain evidence="9 10">KIS18-15</strain>
    </source>
</reference>
<keyword evidence="7" id="KW-0456">Lyase</keyword>
<dbReference type="GO" id="GO:0006508">
    <property type="term" value="P:proteolysis"/>
    <property type="evidence" value="ECO:0007669"/>
    <property type="project" value="UniProtKB-KW"/>
</dbReference>
<dbReference type="OrthoDB" id="9782620at2"/>
<comment type="similarity">
    <text evidence="1 8">Belongs to the SOS response-associated peptidase family.</text>
</comment>
<dbReference type="GO" id="GO:0016829">
    <property type="term" value="F:lyase activity"/>
    <property type="evidence" value="ECO:0007669"/>
    <property type="project" value="UniProtKB-KW"/>
</dbReference>
<dbReference type="SUPFAM" id="SSF143081">
    <property type="entry name" value="BB1717-like"/>
    <property type="match status" value="1"/>
</dbReference>
<dbReference type="EC" id="3.4.-.-" evidence="8"/>
<dbReference type="RefSeq" id="WP_135987188.1">
    <property type="nucleotide sequence ID" value="NZ_JAASQM010000003.1"/>
</dbReference>
<name>A0A4S1W606_9SPHN</name>
<evidence type="ECO:0000313" key="10">
    <source>
        <dbReference type="Proteomes" id="UP000309848"/>
    </source>
</evidence>
<dbReference type="GO" id="GO:0003697">
    <property type="term" value="F:single-stranded DNA binding"/>
    <property type="evidence" value="ECO:0007669"/>
    <property type="project" value="InterPro"/>
</dbReference>
<evidence type="ECO:0000313" key="9">
    <source>
        <dbReference type="EMBL" id="TGX38284.1"/>
    </source>
</evidence>
<dbReference type="AlphaFoldDB" id="A0A4S1W606"/>